<dbReference type="GO" id="GO:0005737">
    <property type="term" value="C:cytoplasm"/>
    <property type="evidence" value="ECO:0007669"/>
    <property type="project" value="InterPro"/>
</dbReference>
<accession>A0AAW1NNL7</accession>
<evidence type="ECO:0000313" key="5">
    <source>
        <dbReference type="EMBL" id="KAK9788319.1"/>
    </source>
</evidence>
<proteinExistence type="predicted"/>
<dbReference type="InterPro" id="IPR011993">
    <property type="entry name" value="PH-like_dom_sf"/>
</dbReference>
<feature type="region of interest" description="Disordered" evidence="3">
    <location>
        <begin position="509"/>
        <end position="774"/>
    </location>
</feature>
<dbReference type="Pfam" id="PF16746">
    <property type="entry name" value="BAR_3"/>
    <property type="match status" value="1"/>
</dbReference>
<dbReference type="AlphaFoldDB" id="A0AAW1NNL7"/>
<reference evidence="5 6" key="1">
    <citation type="journal article" date="2024" name="Nat. Commun.">
        <title>Phylogenomics reveals the evolutionary origins of lichenization in chlorophyte algae.</title>
        <authorList>
            <person name="Puginier C."/>
            <person name="Libourel C."/>
            <person name="Otte J."/>
            <person name="Skaloud P."/>
            <person name="Haon M."/>
            <person name="Grisel S."/>
            <person name="Petersen M."/>
            <person name="Berrin J.G."/>
            <person name="Delaux P.M."/>
            <person name="Dal Grande F."/>
            <person name="Keller J."/>
        </authorList>
    </citation>
    <scope>NUCLEOTIDE SEQUENCE [LARGE SCALE GENOMIC DNA]</scope>
    <source>
        <strain evidence="5 6">SAG 2036</strain>
    </source>
</reference>
<dbReference type="Gene3D" id="2.30.29.30">
    <property type="entry name" value="Pleckstrin-homology domain (PH domain)/Phosphotyrosine-binding domain (PTB)"/>
    <property type="match status" value="1"/>
</dbReference>
<feature type="region of interest" description="Disordered" evidence="3">
    <location>
        <begin position="159"/>
        <end position="178"/>
    </location>
</feature>
<dbReference type="PROSITE" id="PS50003">
    <property type="entry name" value="PH_DOMAIN"/>
    <property type="match status" value="1"/>
</dbReference>
<dbReference type="Gene3D" id="1.20.1270.60">
    <property type="entry name" value="Arfaptin homology (AH) domain/BAR domain"/>
    <property type="match status" value="1"/>
</dbReference>
<keyword evidence="2" id="KW-0862">Zinc</keyword>
<dbReference type="Proteomes" id="UP001465755">
    <property type="component" value="Unassembled WGS sequence"/>
</dbReference>
<keyword evidence="1" id="KW-0479">Metal-binding</keyword>
<organism evidence="5 6">
    <name type="scientific">Symbiochloris irregularis</name>
    <dbReference type="NCBI Taxonomy" id="706552"/>
    <lineage>
        <taxon>Eukaryota</taxon>
        <taxon>Viridiplantae</taxon>
        <taxon>Chlorophyta</taxon>
        <taxon>core chlorophytes</taxon>
        <taxon>Trebouxiophyceae</taxon>
        <taxon>Trebouxiales</taxon>
        <taxon>Trebouxiaceae</taxon>
        <taxon>Symbiochloris</taxon>
    </lineage>
</organism>
<evidence type="ECO:0000256" key="2">
    <source>
        <dbReference type="ARBA" id="ARBA00022833"/>
    </source>
</evidence>
<keyword evidence="6" id="KW-1185">Reference proteome</keyword>
<gene>
    <name evidence="5" type="ORF">WJX73_006636</name>
</gene>
<dbReference type="GO" id="GO:0046872">
    <property type="term" value="F:metal ion binding"/>
    <property type="evidence" value="ECO:0007669"/>
    <property type="project" value="UniProtKB-KW"/>
</dbReference>
<feature type="compositionally biased region" description="Low complexity" evidence="3">
    <location>
        <begin position="620"/>
        <end position="633"/>
    </location>
</feature>
<evidence type="ECO:0000256" key="3">
    <source>
        <dbReference type="SAM" id="MobiDB-lite"/>
    </source>
</evidence>
<dbReference type="EMBL" id="JALJOQ010000228">
    <property type="protein sequence ID" value="KAK9788319.1"/>
    <property type="molecule type" value="Genomic_DNA"/>
</dbReference>
<sequence length="774" mass="84578">MAVGGPRPVCGPTLFATVEDTASFRRTAQDLSQDLDTFERKVQTLLSTSQAYADGLASLQSAQHAFFESLADCGREANSESDVSVQAANDMQAMTRVVTELANHTDILVSQQRLLLSEDLRKGWLEGQLGSCRAARDALDEAGRQYDSALSRYLGHGQSDRSLFRREDPQARQEKAGQELSQAEAQYQAARCQLARTLTAMRFRRRHEFLDKTARVVEAHKRCADRNTKLLGTLDPVLTEIPKHVEGLKQEEVAQKQALEEVIRQGTSQQRQRRDLAELVRTRGTTDVASCSILKLVPIIAQQIQEAGSGEPAVVREGTLLKRTGKWAGRRTWEPRVFRLTSDGVMHYMSNKMLRQAEASGAKQEAKVPVKRFSVIRASVLQGTSDASALPNTFRLLLPPDVALAVLNGQSRSSENSNTMELQAPSALEMYEWMATIQAVDKCIMDGLGKDDFKPGLWNNLQHSSFATSVGGDSTGRQSGSPRVANGAAKPNLTAADAADVRSALAAGMGAPAPQGSQRRNSPPQGVPTLAQRLGLNYPNPENRSRTPSPLPNRKENSKSPQQLPVSFGPSTQGNRDIKSPAESLTGDEKVTRYLDSQAQVSPLKQRPKPAPRTANGPSQQQQKQQQQQQQQEEQQRARQMIHQESVNYGRYPPPSPFGGGSPTMPMSAARPPPSPWQFANGQPPKAPQTPFDAPNATSGAAPKPRAAAPQPKQRPPKPLTEALQNPKPQEKGGAQPPRRPLKLTMSEEGLLGGLLDDMDKPPRTTVKRWGAHE</sequence>
<dbReference type="InterPro" id="IPR045258">
    <property type="entry name" value="ACAP1/2/3-like"/>
</dbReference>
<feature type="compositionally biased region" description="Polar residues" evidence="3">
    <location>
        <begin position="469"/>
        <end position="481"/>
    </location>
</feature>
<feature type="domain" description="PH" evidence="4">
    <location>
        <begin position="313"/>
        <end position="442"/>
    </location>
</feature>
<dbReference type="SUPFAM" id="SSF50729">
    <property type="entry name" value="PH domain-like"/>
    <property type="match status" value="1"/>
</dbReference>
<dbReference type="PANTHER" id="PTHR23180:SF160">
    <property type="entry name" value="ADP-RIBOSYLATION FACTOR GTPASE-ACTIVATING PROTEIN EFFECTOR PROTEIN 1"/>
    <property type="match status" value="1"/>
</dbReference>
<protein>
    <recommendedName>
        <fullName evidence="4">PH domain-containing protein</fullName>
    </recommendedName>
</protein>
<dbReference type="InterPro" id="IPR027267">
    <property type="entry name" value="AH/BAR_dom_sf"/>
</dbReference>
<dbReference type="GO" id="GO:0005096">
    <property type="term" value="F:GTPase activator activity"/>
    <property type="evidence" value="ECO:0007669"/>
    <property type="project" value="InterPro"/>
</dbReference>
<dbReference type="InterPro" id="IPR001849">
    <property type="entry name" value="PH_domain"/>
</dbReference>
<comment type="caution">
    <text evidence="5">The sequence shown here is derived from an EMBL/GenBank/DDBJ whole genome shotgun (WGS) entry which is preliminary data.</text>
</comment>
<feature type="compositionally biased region" description="Polar residues" evidence="3">
    <location>
        <begin position="515"/>
        <end position="524"/>
    </location>
</feature>
<evidence type="ECO:0000259" key="4">
    <source>
        <dbReference type="PROSITE" id="PS50003"/>
    </source>
</evidence>
<name>A0AAW1NNL7_9CHLO</name>
<feature type="region of interest" description="Disordered" evidence="3">
    <location>
        <begin position="469"/>
        <end position="492"/>
    </location>
</feature>
<dbReference type="SMART" id="SM00233">
    <property type="entry name" value="PH"/>
    <property type="match status" value="1"/>
</dbReference>
<feature type="compositionally biased region" description="Polar residues" evidence="3">
    <location>
        <begin position="559"/>
        <end position="575"/>
    </location>
</feature>
<feature type="compositionally biased region" description="Low complexity" evidence="3">
    <location>
        <begin position="701"/>
        <end position="712"/>
    </location>
</feature>
<evidence type="ECO:0000313" key="6">
    <source>
        <dbReference type="Proteomes" id="UP001465755"/>
    </source>
</evidence>
<dbReference type="InterPro" id="IPR004148">
    <property type="entry name" value="BAR_dom"/>
</dbReference>
<dbReference type="PANTHER" id="PTHR23180">
    <property type="entry name" value="CENTAURIN/ARF"/>
    <property type="match status" value="1"/>
</dbReference>
<evidence type="ECO:0000256" key="1">
    <source>
        <dbReference type="ARBA" id="ARBA00022723"/>
    </source>
</evidence>
<dbReference type="Pfam" id="PF00169">
    <property type="entry name" value="PH"/>
    <property type="match status" value="1"/>
</dbReference>
<dbReference type="SUPFAM" id="SSF103657">
    <property type="entry name" value="BAR/IMD domain-like"/>
    <property type="match status" value="1"/>
</dbReference>
<feature type="compositionally biased region" description="Basic and acidic residues" evidence="3">
    <location>
        <begin position="159"/>
        <end position="177"/>
    </location>
</feature>